<reference evidence="4" key="1">
    <citation type="journal article" date="2019" name="Nat. Commun.">
        <title>The genome of broomcorn millet.</title>
        <authorList>
            <person name="Zou C."/>
            <person name="Miki D."/>
            <person name="Li D."/>
            <person name="Tang Q."/>
            <person name="Xiao L."/>
            <person name="Rajput S."/>
            <person name="Deng P."/>
            <person name="Jia W."/>
            <person name="Huang R."/>
            <person name="Zhang M."/>
            <person name="Sun Y."/>
            <person name="Hu J."/>
            <person name="Fu X."/>
            <person name="Schnable P.S."/>
            <person name="Li F."/>
            <person name="Zhang H."/>
            <person name="Feng B."/>
            <person name="Zhu X."/>
            <person name="Liu R."/>
            <person name="Schnable J.C."/>
            <person name="Zhu J.-K."/>
            <person name="Zhang H."/>
        </authorList>
    </citation>
    <scope>NUCLEOTIDE SEQUENCE [LARGE SCALE GENOMIC DNA]</scope>
</reference>
<proteinExistence type="predicted"/>
<evidence type="ECO:0000256" key="1">
    <source>
        <dbReference type="ARBA" id="ARBA00022737"/>
    </source>
</evidence>
<dbReference type="Gene3D" id="3.80.10.10">
    <property type="entry name" value="Ribonuclease Inhibitor"/>
    <property type="match status" value="1"/>
</dbReference>
<feature type="domain" description="Disease resistance R13L4/SHOC-2-like LRR" evidence="2">
    <location>
        <begin position="238"/>
        <end position="446"/>
    </location>
</feature>
<gene>
    <name evidence="3" type="ORF">C2845_PM07G26430</name>
</gene>
<dbReference type="STRING" id="4540.A0A3L6SSD9"/>
<evidence type="ECO:0000259" key="2">
    <source>
        <dbReference type="Pfam" id="PF23598"/>
    </source>
</evidence>
<keyword evidence="4" id="KW-1185">Reference proteome</keyword>
<dbReference type="AlphaFoldDB" id="A0A3L6SSD9"/>
<dbReference type="OrthoDB" id="1934998at2759"/>
<organism evidence="3 4">
    <name type="scientific">Panicum miliaceum</name>
    <name type="common">Proso millet</name>
    <name type="synonym">Broomcorn millet</name>
    <dbReference type="NCBI Taxonomy" id="4540"/>
    <lineage>
        <taxon>Eukaryota</taxon>
        <taxon>Viridiplantae</taxon>
        <taxon>Streptophyta</taxon>
        <taxon>Embryophyta</taxon>
        <taxon>Tracheophyta</taxon>
        <taxon>Spermatophyta</taxon>
        <taxon>Magnoliopsida</taxon>
        <taxon>Liliopsida</taxon>
        <taxon>Poales</taxon>
        <taxon>Poaceae</taxon>
        <taxon>PACMAD clade</taxon>
        <taxon>Panicoideae</taxon>
        <taxon>Panicodae</taxon>
        <taxon>Paniceae</taxon>
        <taxon>Panicinae</taxon>
        <taxon>Panicum</taxon>
        <taxon>Panicum sect. Panicum</taxon>
    </lineage>
</organism>
<dbReference type="PANTHER" id="PTHR47186:SF45">
    <property type="entry name" value="DISEASE RESISTANCE RPP13-LIKE PROTEIN 1"/>
    <property type="match status" value="1"/>
</dbReference>
<dbReference type="PANTHER" id="PTHR47186">
    <property type="entry name" value="LEUCINE-RICH REPEAT-CONTAINING PROTEIN 57"/>
    <property type="match status" value="1"/>
</dbReference>
<dbReference type="InterPro" id="IPR032675">
    <property type="entry name" value="LRR_dom_sf"/>
</dbReference>
<comment type="caution">
    <text evidence="3">The sequence shown here is derived from an EMBL/GenBank/DDBJ whole genome shotgun (WGS) entry which is preliminary data.</text>
</comment>
<accession>A0A3L6SSD9</accession>
<evidence type="ECO:0000313" key="4">
    <source>
        <dbReference type="Proteomes" id="UP000275267"/>
    </source>
</evidence>
<evidence type="ECO:0000313" key="3">
    <source>
        <dbReference type="EMBL" id="RLN24945.1"/>
    </source>
</evidence>
<dbReference type="Pfam" id="PF23598">
    <property type="entry name" value="LRR_14"/>
    <property type="match status" value="1"/>
</dbReference>
<dbReference type="Proteomes" id="UP000275267">
    <property type="component" value="Unassembled WGS sequence"/>
</dbReference>
<dbReference type="EMBL" id="PQIB02000004">
    <property type="protein sequence ID" value="RLN24945.1"/>
    <property type="molecule type" value="Genomic_DNA"/>
</dbReference>
<dbReference type="SUPFAM" id="SSF52047">
    <property type="entry name" value="RNI-like"/>
    <property type="match status" value="1"/>
</dbReference>
<sequence>MSQEQTLEEVVSPFLMQLEKARAVPFVPDEDSSYSDITFLFENIKKEACEVKNILQRVSTWENEIINDFGGIARHLDEIIEEDSQLNSIRTKLQIVNTELSKLKDRMQIPLHVPVIEAAAPTTLPSSVPSKWVHAKVSEQWKRLEIERKILESSTMQARFFEFDSNGNATWDFSATYRACLVEEHQLEIDVASLRNILTIFNVSERYLQFEKSWFLDLRKISVLQLGRWHNLYRHHIEVDSTEFLEGLQSSNQLKYLCLRGISRIIELPASIGRFSNLRILDLHACHNLERLTESITSLQMLTHLDVSECYLLEGMPRGINLLTELQVLKGFVIGGSTGNYNCRVAELARLDKLKKLSIYIGSKVTVTEDELNELQNIKGLCILKITWAVSLSKKERVHQTSDSTSLLASLSLPLNLEKLDLHCFPGEKIPDWLSPSKLFKLKRLYFTGGMLNSFGDKSMSDVWTLRYCA</sequence>
<protein>
    <submittedName>
        <fullName evidence="3">Disease resistance RPP13-like protein 4</fullName>
    </submittedName>
</protein>
<name>A0A3L6SSD9_PANMI</name>
<dbReference type="InterPro" id="IPR055414">
    <property type="entry name" value="LRR_R13L4/SHOC2-like"/>
</dbReference>
<keyword evidence="1" id="KW-0677">Repeat</keyword>